<dbReference type="AlphaFoldDB" id="A0A068RL00"/>
<sequence>MIKKINQKATGIKVELTNNNKFLKVTGSQQKVDRAFTFLQQLVATETSAATVYVVIGVAGVNMETKLDTLQQELGNAGKTTPADNLHFSIGHMDATSSASETVALAGELDATMSQAKLPTEIKS</sequence>
<evidence type="ECO:0000313" key="2">
    <source>
        <dbReference type="Proteomes" id="UP000027586"/>
    </source>
</evidence>
<name>A0A068RL00_9FUNG</name>
<keyword evidence="2" id="KW-1185">Reference proteome</keyword>
<evidence type="ECO:0000313" key="1">
    <source>
        <dbReference type="EMBL" id="CDH50659.1"/>
    </source>
</evidence>
<dbReference type="Proteomes" id="UP000027586">
    <property type="component" value="Unassembled WGS sequence"/>
</dbReference>
<comment type="caution">
    <text evidence="1">The sequence shown here is derived from an EMBL/GenBank/DDBJ whole genome shotgun (WGS) entry which is preliminary data.</text>
</comment>
<organism evidence="1 2">
    <name type="scientific">Lichtheimia corymbifera JMRC:FSU:9682</name>
    <dbReference type="NCBI Taxonomy" id="1263082"/>
    <lineage>
        <taxon>Eukaryota</taxon>
        <taxon>Fungi</taxon>
        <taxon>Fungi incertae sedis</taxon>
        <taxon>Mucoromycota</taxon>
        <taxon>Mucoromycotina</taxon>
        <taxon>Mucoromycetes</taxon>
        <taxon>Mucorales</taxon>
        <taxon>Lichtheimiaceae</taxon>
        <taxon>Lichtheimia</taxon>
    </lineage>
</organism>
<protein>
    <submittedName>
        <fullName evidence="1">Uncharacterized protein</fullName>
    </submittedName>
</protein>
<dbReference type="EMBL" id="CBTN010000007">
    <property type="protein sequence ID" value="CDH50659.1"/>
    <property type="molecule type" value="Genomic_DNA"/>
</dbReference>
<dbReference type="VEuPathDB" id="FungiDB:LCOR_02365.1"/>
<proteinExistence type="predicted"/>
<reference evidence="1" key="1">
    <citation type="submission" date="2013-08" db="EMBL/GenBank/DDBJ databases">
        <title>Gene expansion shapes genome architecture in the human pathogen Lichtheimia corymbifera: an evolutionary genomics analysis in the ancient terrestrial Mucorales (Mucoromycotina).</title>
        <authorList>
            <person name="Schwartze V.U."/>
            <person name="Winter S."/>
            <person name="Shelest E."/>
            <person name="Marcet-Houben M."/>
            <person name="Horn F."/>
            <person name="Wehner S."/>
            <person name="Hoffmann K."/>
            <person name="Riege K."/>
            <person name="Sammeth M."/>
            <person name="Nowrousian M."/>
            <person name="Valiante V."/>
            <person name="Linde J."/>
            <person name="Jacobsen I.D."/>
            <person name="Marz M."/>
            <person name="Brakhage A.A."/>
            <person name="Gabaldon T."/>
            <person name="Bocker S."/>
            <person name="Voigt K."/>
        </authorList>
    </citation>
    <scope>NUCLEOTIDE SEQUENCE [LARGE SCALE GENOMIC DNA]</scope>
    <source>
        <strain evidence="1">FSU 9682</strain>
    </source>
</reference>
<accession>A0A068RL00</accession>
<gene>
    <name evidence="1" type="ORF">LCOR_02365.1</name>
</gene>